<evidence type="ECO:0000313" key="8">
    <source>
        <dbReference type="Proteomes" id="UP001147747"/>
    </source>
</evidence>
<dbReference type="GO" id="GO:0004553">
    <property type="term" value="F:hydrolase activity, hydrolyzing O-glycosyl compounds"/>
    <property type="evidence" value="ECO:0007669"/>
    <property type="project" value="InterPro"/>
</dbReference>
<keyword evidence="7" id="KW-0858">Xylan degradation</keyword>
<dbReference type="SUPFAM" id="SSF75005">
    <property type="entry name" value="Arabinanase/levansucrase/invertase"/>
    <property type="match status" value="1"/>
</dbReference>
<name>A0A9X0B9J7_9EURO</name>
<keyword evidence="7" id="KW-0624">Polysaccharide degradation</keyword>
<protein>
    <submittedName>
        <fullName evidence="7">Endo xylanase</fullName>
    </submittedName>
</protein>
<dbReference type="RefSeq" id="XP_056488804.1">
    <property type="nucleotide sequence ID" value="XM_056629502.1"/>
</dbReference>
<evidence type="ECO:0000256" key="1">
    <source>
        <dbReference type="ARBA" id="ARBA00009865"/>
    </source>
</evidence>
<dbReference type="GeneID" id="81368482"/>
<reference evidence="7" key="1">
    <citation type="submission" date="2022-12" db="EMBL/GenBank/DDBJ databases">
        <authorList>
            <person name="Petersen C."/>
        </authorList>
    </citation>
    <scope>NUCLEOTIDE SEQUENCE</scope>
    <source>
        <strain evidence="7">IBT 29677</strain>
    </source>
</reference>
<keyword evidence="4 5" id="KW-0326">Glycosidase</keyword>
<dbReference type="PANTHER" id="PTHR42812:SF15">
    <property type="entry name" value="HYDROLASE, PUTATIVE (AFU_ORTHOLOGUE AFUA_2G00930)-RELATED"/>
    <property type="match status" value="1"/>
</dbReference>
<dbReference type="SUPFAM" id="SSF49899">
    <property type="entry name" value="Concanavalin A-like lectins/glucanases"/>
    <property type="match status" value="1"/>
</dbReference>
<accession>A0A9X0B9J7</accession>
<dbReference type="InterPro" id="IPR013320">
    <property type="entry name" value="ConA-like_dom_sf"/>
</dbReference>
<evidence type="ECO:0000256" key="5">
    <source>
        <dbReference type="RuleBase" id="RU361187"/>
    </source>
</evidence>
<proteinExistence type="inferred from homology"/>
<gene>
    <name evidence="7" type="ORF">N7509_004865</name>
</gene>
<keyword evidence="3 5" id="KW-0378">Hydrolase</keyword>
<keyword evidence="2 6" id="KW-0732">Signal</keyword>
<evidence type="ECO:0000256" key="3">
    <source>
        <dbReference type="ARBA" id="ARBA00022801"/>
    </source>
</evidence>
<dbReference type="InterPro" id="IPR051795">
    <property type="entry name" value="Glycosyl_Hydrlase_43"/>
</dbReference>
<dbReference type="OrthoDB" id="2139957at2759"/>
<evidence type="ECO:0000313" key="7">
    <source>
        <dbReference type="EMBL" id="KAJ5396752.1"/>
    </source>
</evidence>
<comment type="similarity">
    <text evidence="1 5">Belongs to the glycosyl hydrolase 43 family.</text>
</comment>
<dbReference type="GO" id="GO:0045493">
    <property type="term" value="P:xylan catabolic process"/>
    <property type="evidence" value="ECO:0007669"/>
    <property type="project" value="UniProtKB-KW"/>
</dbReference>
<feature type="chain" id="PRO_5040904762" evidence="6">
    <location>
        <begin position="20"/>
        <end position="290"/>
    </location>
</feature>
<sequence>MNILFACGLLAALISTVALLEFTNPVLWQDLADTDMMRVNETYYYSASNMHFSPGAPLLRSFDLVPNNPNFSLQGGNAYNDGVCASSLRYHEAQDLYYWVGCLQSTGNTYIYTASDPKGPWEQASVLSQKCYYDNGILIDDDVWIAKLDDNLQEEEVQLVFLSNGEIGYIEGSRFYKINGTYYLWVGRGVNDVLMSSDDGWKTVQKGNVTESVHISGNDIWLRVDANIGSSSDTAKFFYSLDGLKFNPLGDTHEMANGAIFFVDDRYGIFNFATKELGGQVIFQSFTISS</sequence>
<evidence type="ECO:0000256" key="6">
    <source>
        <dbReference type="SAM" id="SignalP"/>
    </source>
</evidence>
<dbReference type="PANTHER" id="PTHR42812">
    <property type="entry name" value="BETA-XYLOSIDASE"/>
    <property type="match status" value="1"/>
</dbReference>
<dbReference type="InterPro" id="IPR006710">
    <property type="entry name" value="Glyco_hydro_43"/>
</dbReference>
<dbReference type="EMBL" id="JAPZBU010000006">
    <property type="protein sequence ID" value="KAJ5396752.1"/>
    <property type="molecule type" value="Genomic_DNA"/>
</dbReference>
<dbReference type="Pfam" id="PF04616">
    <property type="entry name" value="Glyco_hydro_43"/>
    <property type="match status" value="1"/>
</dbReference>
<dbReference type="Proteomes" id="UP001147747">
    <property type="component" value="Unassembled WGS sequence"/>
</dbReference>
<feature type="signal peptide" evidence="6">
    <location>
        <begin position="1"/>
        <end position="19"/>
    </location>
</feature>
<dbReference type="AlphaFoldDB" id="A0A9X0B9J7"/>
<keyword evidence="7" id="KW-0119">Carbohydrate metabolism</keyword>
<comment type="caution">
    <text evidence="7">The sequence shown here is derived from an EMBL/GenBank/DDBJ whole genome shotgun (WGS) entry which is preliminary data.</text>
</comment>
<evidence type="ECO:0000256" key="2">
    <source>
        <dbReference type="ARBA" id="ARBA00022729"/>
    </source>
</evidence>
<evidence type="ECO:0000256" key="4">
    <source>
        <dbReference type="ARBA" id="ARBA00023295"/>
    </source>
</evidence>
<dbReference type="Gene3D" id="2.115.10.20">
    <property type="entry name" value="Glycosyl hydrolase domain, family 43"/>
    <property type="match status" value="1"/>
</dbReference>
<organism evidence="7 8">
    <name type="scientific">Penicillium cosmopolitanum</name>
    <dbReference type="NCBI Taxonomy" id="1131564"/>
    <lineage>
        <taxon>Eukaryota</taxon>
        <taxon>Fungi</taxon>
        <taxon>Dikarya</taxon>
        <taxon>Ascomycota</taxon>
        <taxon>Pezizomycotina</taxon>
        <taxon>Eurotiomycetes</taxon>
        <taxon>Eurotiomycetidae</taxon>
        <taxon>Eurotiales</taxon>
        <taxon>Aspergillaceae</taxon>
        <taxon>Penicillium</taxon>
    </lineage>
</organism>
<dbReference type="InterPro" id="IPR023296">
    <property type="entry name" value="Glyco_hydro_beta-prop_sf"/>
</dbReference>
<keyword evidence="8" id="KW-1185">Reference proteome</keyword>
<reference evidence="7" key="2">
    <citation type="journal article" date="2023" name="IMA Fungus">
        <title>Comparative genomic study of the Penicillium genus elucidates a diverse pangenome and 15 lateral gene transfer events.</title>
        <authorList>
            <person name="Petersen C."/>
            <person name="Sorensen T."/>
            <person name="Nielsen M.R."/>
            <person name="Sondergaard T.E."/>
            <person name="Sorensen J.L."/>
            <person name="Fitzpatrick D.A."/>
            <person name="Frisvad J.C."/>
            <person name="Nielsen K.L."/>
        </authorList>
    </citation>
    <scope>NUCLEOTIDE SEQUENCE</scope>
    <source>
        <strain evidence="7">IBT 29677</strain>
    </source>
</reference>